<dbReference type="PANTHER" id="PTHR24559:SF444">
    <property type="entry name" value="REVERSE TRANSCRIPTASE DOMAIN-CONTAINING PROTEIN"/>
    <property type="match status" value="1"/>
</dbReference>
<dbReference type="InterPro" id="IPR053134">
    <property type="entry name" value="RNA-dir_DNA_polymerase"/>
</dbReference>
<proteinExistence type="predicted"/>
<dbReference type="PANTHER" id="PTHR24559">
    <property type="entry name" value="TRANSPOSON TY3-I GAG-POL POLYPROTEIN"/>
    <property type="match status" value="1"/>
</dbReference>
<dbReference type="Proteomes" id="UP000479190">
    <property type="component" value="Unassembled WGS sequence"/>
</dbReference>
<evidence type="ECO:0000256" key="1">
    <source>
        <dbReference type="SAM" id="MobiDB-lite"/>
    </source>
</evidence>
<dbReference type="InterPro" id="IPR043128">
    <property type="entry name" value="Rev_trsase/Diguanyl_cyclase"/>
</dbReference>
<feature type="region of interest" description="Disordered" evidence="1">
    <location>
        <begin position="151"/>
        <end position="171"/>
    </location>
</feature>
<dbReference type="CDD" id="cd01647">
    <property type="entry name" value="RT_LTR"/>
    <property type="match status" value="1"/>
</dbReference>
<dbReference type="SUPFAM" id="SSF56672">
    <property type="entry name" value="DNA/RNA polymerases"/>
    <property type="match status" value="1"/>
</dbReference>
<sequence length="856" mass="96248">MNTREIEYALRGLNGRSVGVFASDRVPHNVSLPAYPTSKGLVQLRHPGSATGQTRLVEWITRRATIYVSRLIFARASQLSFESFPVTKETAYNEGLLVYMYCHVGRQGPTSDAARDNESDEHSSSATAVSVHQATRRHLTIFKIRTRRYKKTKNAKDKEKFNDDSSSGSLHPAQKFEAIEEISNDGNSDVDADGDVSMLPLPERTAKARAREKIAEIVNAGKRQLKPAVPPQAPAMQVENLDLQRTEWQSACGDDLISFQEDPCDSTPASASSQSSIENNNSQFNAVLESILDSNKQEYAGRFFPEIVQEKSPERGTSVPIKIYIAPGSARSNFGRVTWDDKAPPVTRRATMRVMSTAHQRRQYHKRQFIVTKLKLLVRPTLLETRKPAKEQHKKHYVPRRTPSCSESRSHGSNHISSDRLEELADSCAELFPGHSMAGFFTKSTASAGASGTLHNTYDYIKFKASFTGLVPVVIDLNPKRKKPDEKNHKVSKCLICCDPLSGCVQLSKKGVRREQRPRDRAAEQQSRGQDRQRLLRVSSVMRHGSATACKISHLPPSRESRQARAGPAEQTQRGMCTRTEVFGGSRSDGFMRGQSHDLALCKFQRHAWKYSELQKSAIIPVKIILFYKTVRTYVTDLDTLLPIITRAITGALSIFVKTLEVRTLPDRYPVRHIHDFSNDIDGFVIFSTIVLVKAYQQIPVHADDICKTAITTPFSLYEFPFMTFGLKNAGQTFQRFMDEVTRGLPFCFVYIDEILVYSRSNEEHRQHLRQLFARLHEYSLVLNTNKSKFGLDSVQVLGYTVSADGIRPPAERIQESSTTLCPRRLKACVVLSGSSISIVVSLLMRLNSKHLFIHI</sequence>
<evidence type="ECO:0000313" key="4">
    <source>
        <dbReference type="Proteomes" id="UP000479190"/>
    </source>
</evidence>
<feature type="region of interest" description="Disordered" evidence="1">
    <location>
        <begin position="109"/>
        <end position="132"/>
    </location>
</feature>
<feature type="domain" description="Reverse transcriptase" evidence="2">
    <location>
        <begin position="667"/>
        <end position="802"/>
    </location>
</feature>
<dbReference type="GO" id="GO:0071897">
    <property type="term" value="P:DNA biosynthetic process"/>
    <property type="evidence" value="ECO:0007669"/>
    <property type="project" value="UniProtKB-ARBA"/>
</dbReference>
<protein>
    <recommendedName>
        <fullName evidence="2">Reverse transcriptase domain-containing protein</fullName>
    </recommendedName>
</protein>
<feature type="compositionally biased region" description="Polar residues" evidence="1">
    <location>
        <begin position="403"/>
        <end position="416"/>
    </location>
</feature>
<dbReference type="InterPro" id="IPR000477">
    <property type="entry name" value="RT_dom"/>
</dbReference>
<reference evidence="3 4" key="1">
    <citation type="submission" date="2020-02" db="EMBL/GenBank/DDBJ databases">
        <authorList>
            <person name="Ferguson B K."/>
        </authorList>
    </citation>
    <scope>NUCLEOTIDE SEQUENCE [LARGE SCALE GENOMIC DNA]</scope>
</reference>
<feature type="compositionally biased region" description="Basic and acidic residues" evidence="1">
    <location>
        <begin position="513"/>
        <end position="534"/>
    </location>
</feature>
<organism evidence="3 4">
    <name type="scientific">Trichogramma brassicae</name>
    <dbReference type="NCBI Taxonomy" id="86971"/>
    <lineage>
        <taxon>Eukaryota</taxon>
        <taxon>Metazoa</taxon>
        <taxon>Ecdysozoa</taxon>
        <taxon>Arthropoda</taxon>
        <taxon>Hexapoda</taxon>
        <taxon>Insecta</taxon>
        <taxon>Pterygota</taxon>
        <taxon>Neoptera</taxon>
        <taxon>Endopterygota</taxon>
        <taxon>Hymenoptera</taxon>
        <taxon>Apocrita</taxon>
        <taxon>Proctotrupomorpha</taxon>
        <taxon>Chalcidoidea</taxon>
        <taxon>Trichogrammatidae</taxon>
        <taxon>Trichogramma</taxon>
    </lineage>
</organism>
<dbReference type="AlphaFoldDB" id="A0A6H5IR03"/>
<dbReference type="Gene3D" id="3.30.70.270">
    <property type="match status" value="1"/>
</dbReference>
<dbReference type="Pfam" id="PF00078">
    <property type="entry name" value="RVT_1"/>
    <property type="match status" value="1"/>
</dbReference>
<dbReference type="InterPro" id="IPR043502">
    <property type="entry name" value="DNA/RNA_pol_sf"/>
</dbReference>
<feature type="region of interest" description="Disordered" evidence="1">
    <location>
        <begin position="388"/>
        <end position="417"/>
    </location>
</feature>
<dbReference type="Gene3D" id="3.10.10.10">
    <property type="entry name" value="HIV Type 1 Reverse Transcriptase, subunit A, domain 1"/>
    <property type="match status" value="1"/>
</dbReference>
<feature type="compositionally biased region" description="Basic and acidic residues" evidence="1">
    <location>
        <begin position="154"/>
        <end position="163"/>
    </location>
</feature>
<name>A0A6H5IR03_9HYME</name>
<evidence type="ECO:0000313" key="3">
    <source>
        <dbReference type="EMBL" id="CAB0039744.1"/>
    </source>
</evidence>
<evidence type="ECO:0000259" key="2">
    <source>
        <dbReference type="Pfam" id="PF00078"/>
    </source>
</evidence>
<keyword evidence="4" id="KW-1185">Reference proteome</keyword>
<feature type="region of interest" description="Disordered" evidence="1">
    <location>
        <begin position="551"/>
        <end position="574"/>
    </location>
</feature>
<accession>A0A6H5IR03</accession>
<dbReference type="EMBL" id="CADCXV010000979">
    <property type="protein sequence ID" value="CAB0039744.1"/>
    <property type="molecule type" value="Genomic_DNA"/>
</dbReference>
<feature type="region of interest" description="Disordered" evidence="1">
    <location>
        <begin position="511"/>
        <end position="534"/>
    </location>
</feature>
<gene>
    <name evidence="3" type="ORF">TBRA_LOCUS11482</name>
</gene>
<dbReference type="OrthoDB" id="6379928at2759"/>
<feature type="compositionally biased region" description="Basic and acidic residues" evidence="1">
    <location>
        <begin position="113"/>
        <end position="123"/>
    </location>
</feature>